<keyword evidence="4" id="KW-1185">Reference proteome</keyword>
<accession>A0ABZ2YZL1</accession>
<keyword evidence="3" id="KW-0378">Hydrolase</keyword>
<organism evidence="3 4">
    <name type="scientific">Chitinophaga caseinilytica</name>
    <dbReference type="NCBI Taxonomy" id="2267521"/>
    <lineage>
        <taxon>Bacteria</taxon>
        <taxon>Pseudomonadati</taxon>
        <taxon>Bacteroidota</taxon>
        <taxon>Chitinophagia</taxon>
        <taxon>Chitinophagales</taxon>
        <taxon>Chitinophagaceae</taxon>
        <taxon>Chitinophaga</taxon>
    </lineage>
</organism>
<feature type="chain" id="PRO_5045585586" evidence="1">
    <location>
        <begin position="19"/>
        <end position="385"/>
    </location>
</feature>
<dbReference type="PANTHER" id="PTHR46825">
    <property type="entry name" value="D-ALANYL-D-ALANINE-CARBOXYPEPTIDASE/ENDOPEPTIDASE AMPH"/>
    <property type="match status" value="1"/>
</dbReference>
<dbReference type="InterPro" id="IPR050491">
    <property type="entry name" value="AmpC-like"/>
</dbReference>
<gene>
    <name evidence="3" type="ORF">WJU22_21305</name>
</gene>
<sequence>MLRSSILTIQLLFFVALAAAGQQPANDRLSRLGDSAFMTSFRQKIEQYRTRYHIPGLSVGIVANGRLAWSQGFGFADIDRGIVPDEHTNYQVASVTKTFGAVILMQLAYEGKLSINDPINKYGIQLGARWGSDPRIKLKHLLTHTAAGNDFNGFRPGRKFIYNGGWYNQLRLPIEQASGRPFGELLMERIIRPLGMSQTAPSPDDPASFRLAGLDSAAFISTMAVPYDWNKKERKLVKVVNFHYGFGPAAGLVSNVADLARYAVAIDERQFLTPAQWDTMWTPFVTPKGKSIQYGQGWFTTKYKGEKVVWHTGWWYGYSALFLMVPGRKLTFIILGNSQDVSRPFYHIVQPAKFLPARRVPFKKNLANKVEASDFARAFLESFVD</sequence>
<evidence type="ECO:0000313" key="4">
    <source>
        <dbReference type="Proteomes" id="UP001449657"/>
    </source>
</evidence>
<proteinExistence type="predicted"/>
<reference evidence="3 4" key="1">
    <citation type="submission" date="2024-03" db="EMBL/GenBank/DDBJ databases">
        <title>Chitinophaga caseinilytica sp. nov., a casein hydrolysing bacterium isolated from forest soil.</title>
        <authorList>
            <person name="Lee D.S."/>
            <person name="Han D.M."/>
            <person name="Baek J.H."/>
            <person name="Choi D.G."/>
            <person name="Jeon J.H."/>
            <person name="Jeon C.O."/>
        </authorList>
    </citation>
    <scope>NUCLEOTIDE SEQUENCE [LARGE SCALE GENOMIC DNA]</scope>
    <source>
        <strain evidence="3 4">KACC 19118</strain>
    </source>
</reference>
<evidence type="ECO:0000259" key="2">
    <source>
        <dbReference type="Pfam" id="PF00144"/>
    </source>
</evidence>
<feature type="domain" description="Beta-lactamase-related" evidence="2">
    <location>
        <begin position="41"/>
        <end position="340"/>
    </location>
</feature>
<evidence type="ECO:0000313" key="3">
    <source>
        <dbReference type="EMBL" id="WZN45441.1"/>
    </source>
</evidence>
<dbReference type="SUPFAM" id="SSF56601">
    <property type="entry name" value="beta-lactamase/transpeptidase-like"/>
    <property type="match status" value="1"/>
</dbReference>
<dbReference type="InterPro" id="IPR001466">
    <property type="entry name" value="Beta-lactam-related"/>
</dbReference>
<dbReference type="EC" id="3.1.1.103" evidence="3"/>
<dbReference type="Pfam" id="PF00144">
    <property type="entry name" value="Beta-lactamase"/>
    <property type="match status" value="1"/>
</dbReference>
<name>A0ABZ2YZL1_9BACT</name>
<protein>
    <submittedName>
        <fullName evidence="3">Serine hydrolase domain-containing protein</fullName>
        <ecNumber evidence="3">3.1.1.103</ecNumber>
    </submittedName>
</protein>
<dbReference type="GO" id="GO:0016787">
    <property type="term" value="F:hydrolase activity"/>
    <property type="evidence" value="ECO:0007669"/>
    <property type="project" value="UniProtKB-KW"/>
</dbReference>
<dbReference type="EMBL" id="CP150096">
    <property type="protein sequence ID" value="WZN45441.1"/>
    <property type="molecule type" value="Genomic_DNA"/>
</dbReference>
<dbReference type="RefSeq" id="WP_341840193.1">
    <property type="nucleotide sequence ID" value="NZ_CP149792.1"/>
</dbReference>
<dbReference type="Proteomes" id="UP001449657">
    <property type="component" value="Chromosome"/>
</dbReference>
<dbReference type="Gene3D" id="3.40.710.10">
    <property type="entry name" value="DD-peptidase/beta-lactamase superfamily"/>
    <property type="match status" value="2"/>
</dbReference>
<evidence type="ECO:0000256" key="1">
    <source>
        <dbReference type="SAM" id="SignalP"/>
    </source>
</evidence>
<feature type="signal peptide" evidence="1">
    <location>
        <begin position="1"/>
        <end position="18"/>
    </location>
</feature>
<keyword evidence="1" id="KW-0732">Signal</keyword>
<dbReference type="InterPro" id="IPR012338">
    <property type="entry name" value="Beta-lactam/transpept-like"/>
</dbReference>
<dbReference type="PANTHER" id="PTHR46825:SF9">
    <property type="entry name" value="BETA-LACTAMASE-RELATED DOMAIN-CONTAINING PROTEIN"/>
    <property type="match status" value="1"/>
</dbReference>